<feature type="transmembrane region" description="Helical" evidence="1">
    <location>
        <begin position="12"/>
        <end position="35"/>
    </location>
</feature>
<accession>A0A0S7BHL3</accession>
<dbReference type="EMBL" id="DF967972">
    <property type="protein sequence ID" value="GAP13355.1"/>
    <property type="molecule type" value="Genomic_DNA"/>
</dbReference>
<evidence type="ECO:0000313" key="2">
    <source>
        <dbReference type="EMBL" id="GAP13355.1"/>
    </source>
</evidence>
<proteinExistence type="predicted"/>
<keyword evidence="1" id="KW-0812">Transmembrane</keyword>
<dbReference type="STRING" id="360412.LARV_01108"/>
<dbReference type="AlphaFoldDB" id="A0A0S7BHL3"/>
<reference evidence="2" key="1">
    <citation type="submission" date="2015-07" db="EMBL/GenBank/DDBJ databases">
        <title>Draft Genome Sequences of Anaerolinea thermolimosa IMO-1, Bellilinea caldifistulae GOMI-1, Leptolinea tardivitalis YMTK-2, Levilinea saccharolytica KIBI-1,Longilinea arvoryzae KOME-1, Previously Described as Members of the Anaerolineaceae (Chloroflexi).</title>
        <authorList>
            <person name="Sekiguchi Y."/>
            <person name="Ohashi A."/>
            <person name="Matsuura N."/>
            <person name="Tourlousse M.D."/>
        </authorList>
    </citation>
    <scope>NUCLEOTIDE SEQUENCE [LARGE SCALE GENOMIC DNA]</scope>
    <source>
        <strain evidence="2">KOME-1</strain>
    </source>
</reference>
<keyword evidence="1" id="KW-0472">Membrane</keyword>
<protein>
    <submittedName>
        <fullName evidence="2">Uncharacterized protein</fullName>
    </submittedName>
</protein>
<gene>
    <name evidence="2" type="ORF">LARV_01108</name>
</gene>
<feature type="transmembrane region" description="Helical" evidence="1">
    <location>
        <begin position="66"/>
        <end position="83"/>
    </location>
</feature>
<feature type="transmembrane region" description="Helical" evidence="1">
    <location>
        <begin position="89"/>
        <end position="107"/>
    </location>
</feature>
<dbReference type="Proteomes" id="UP000055060">
    <property type="component" value="Unassembled WGS sequence"/>
</dbReference>
<feature type="transmembrane region" description="Helical" evidence="1">
    <location>
        <begin position="41"/>
        <end position="59"/>
    </location>
</feature>
<sequence>MVPIFENQSRLVRLAQTLFFLLAAAMAVFGLLTFFYGTPPVVAALMLVDALLLGLAGWLIPRRSNFFYSLSILLVLGNILATLADQFGWVDAIVLLTFVALLAALLATRRQFEEIHHGGTEDTEKMGGKEKKRI</sequence>
<name>A0A0S7BHL3_9CHLR</name>
<organism evidence="2">
    <name type="scientific">Longilinea arvoryzae</name>
    <dbReference type="NCBI Taxonomy" id="360412"/>
    <lineage>
        <taxon>Bacteria</taxon>
        <taxon>Bacillati</taxon>
        <taxon>Chloroflexota</taxon>
        <taxon>Anaerolineae</taxon>
        <taxon>Anaerolineales</taxon>
        <taxon>Anaerolineaceae</taxon>
        <taxon>Longilinea</taxon>
    </lineage>
</organism>
<keyword evidence="1" id="KW-1133">Transmembrane helix</keyword>
<evidence type="ECO:0000256" key="1">
    <source>
        <dbReference type="SAM" id="Phobius"/>
    </source>
</evidence>
<dbReference type="RefSeq" id="WP_075072698.1">
    <property type="nucleotide sequence ID" value="NZ_DF967972.1"/>
</dbReference>
<evidence type="ECO:0000313" key="3">
    <source>
        <dbReference type="Proteomes" id="UP000055060"/>
    </source>
</evidence>
<keyword evidence="3" id="KW-1185">Reference proteome</keyword>